<evidence type="ECO:0000313" key="3">
    <source>
        <dbReference type="EMBL" id="EMF13023.1"/>
    </source>
</evidence>
<name>M3CGT3_SPHMS</name>
<feature type="compositionally biased region" description="Basic and acidic residues" evidence="1">
    <location>
        <begin position="177"/>
        <end position="189"/>
    </location>
</feature>
<protein>
    <recommendedName>
        <fullName evidence="2">WIBG Mago-binding domain-containing protein</fullName>
    </recommendedName>
</protein>
<dbReference type="PANTHER" id="PTHR22959">
    <property type="entry name" value="PYM PROTEIN"/>
    <property type="match status" value="1"/>
</dbReference>
<dbReference type="PANTHER" id="PTHR22959:SF0">
    <property type="entry name" value="PARTNER OF Y14 AND MAGO"/>
    <property type="match status" value="1"/>
</dbReference>
<keyword evidence="4" id="KW-1185">Reference proteome</keyword>
<organism evidence="3 4">
    <name type="scientific">Sphaerulina musiva (strain SO2202)</name>
    <name type="common">Poplar stem canker fungus</name>
    <name type="synonym">Septoria musiva</name>
    <dbReference type="NCBI Taxonomy" id="692275"/>
    <lineage>
        <taxon>Eukaryota</taxon>
        <taxon>Fungi</taxon>
        <taxon>Dikarya</taxon>
        <taxon>Ascomycota</taxon>
        <taxon>Pezizomycotina</taxon>
        <taxon>Dothideomycetes</taxon>
        <taxon>Dothideomycetidae</taxon>
        <taxon>Mycosphaerellales</taxon>
        <taxon>Mycosphaerellaceae</taxon>
        <taxon>Sphaerulina</taxon>
    </lineage>
</organism>
<accession>M3CGT3</accession>
<dbReference type="GO" id="GO:0035145">
    <property type="term" value="C:exon-exon junction complex"/>
    <property type="evidence" value="ECO:0007669"/>
    <property type="project" value="TreeGrafter"/>
</dbReference>
<dbReference type="InterPro" id="IPR039333">
    <property type="entry name" value="PYM1"/>
</dbReference>
<dbReference type="SUPFAM" id="SSF101931">
    <property type="entry name" value="Pym (Within the bgcn gene intron protein, WIBG), N-terminal domain"/>
    <property type="match status" value="1"/>
</dbReference>
<gene>
    <name evidence="3" type="ORF">SEPMUDRAFT_149527</name>
</gene>
<dbReference type="eggNOG" id="KOG4325">
    <property type="taxonomic scope" value="Eukaryota"/>
</dbReference>
<dbReference type="Proteomes" id="UP000016931">
    <property type="component" value="Unassembled WGS sequence"/>
</dbReference>
<dbReference type="OMA" id="IPGCADS"/>
<dbReference type="InterPro" id="IPR015362">
    <property type="entry name" value="WIBG_mago-bd"/>
</dbReference>
<evidence type="ECO:0000259" key="2">
    <source>
        <dbReference type="SMART" id="SM01273"/>
    </source>
</evidence>
<dbReference type="GO" id="GO:1903259">
    <property type="term" value="P:exon-exon junction complex disassembly"/>
    <property type="evidence" value="ECO:0007669"/>
    <property type="project" value="InterPro"/>
</dbReference>
<dbReference type="GeneID" id="27902747"/>
<dbReference type="STRING" id="692275.M3CGT3"/>
<reference evidence="3 4" key="1">
    <citation type="journal article" date="2012" name="PLoS Pathog.">
        <title>Diverse lifestyles and strategies of plant pathogenesis encoded in the genomes of eighteen Dothideomycetes fungi.</title>
        <authorList>
            <person name="Ohm R.A."/>
            <person name="Feau N."/>
            <person name="Henrissat B."/>
            <person name="Schoch C.L."/>
            <person name="Horwitz B.A."/>
            <person name="Barry K.W."/>
            <person name="Condon B.J."/>
            <person name="Copeland A.C."/>
            <person name="Dhillon B."/>
            <person name="Glaser F."/>
            <person name="Hesse C.N."/>
            <person name="Kosti I."/>
            <person name="LaButti K."/>
            <person name="Lindquist E.A."/>
            <person name="Lucas S."/>
            <person name="Salamov A.A."/>
            <person name="Bradshaw R.E."/>
            <person name="Ciuffetti L."/>
            <person name="Hamelin R.C."/>
            <person name="Kema G.H.J."/>
            <person name="Lawrence C."/>
            <person name="Scott J.A."/>
            <person name="Spatafora J.W."/>
            <person name="Turgeon B.G."/>
            <person name="de Wit P.J.G.M."/>
            <person name="Zhong S."/>
            <person name="Goodwin S.B."/>
            <person name="Grigoriev I.V."/>
        </authorList>
    </citation>
    <scope>NUCLEOTIDE SEQUENCE [LARGE SCALE GENOMIC DNA]</scope>
    <source>
        <strain evidence="3 4">SO2202</strain>
    </source>
</reference>
<dbReference type="Pfam" id="PF09282">
    <property type="entry name" value="Mago-bind"/>
    <property type="match status" value="1"/>
</dbReference>
<dbReference type="GO" id="GO:0003723">
    <property type="term" value="F:RNA binding"/>
    <property type="evidence" value="ECO:0007669"/>
    <property type="project" value="TreeGrafter"/>
</dbReference>
<dbReference type="HOGENOM" id="CLU_074603_1_0_1"/>
<proteinExistence type="predicted"/>
<dbReference type="OrthoDB" id="21625at2759"/>
<feature type="domain" description="WIBG Mago-binding" evidence="2">
    <location>
        <begin position="16"/>
        <end position="42"/>
    </location>
</feature>
<evidence type="ECO:0000313" key="4">
    <source>
        <dbReference type="Proteomes" id="UP000016931"/>
    </source>
</evidence>
<dbReference type="SMART" id="SM01273">
    <property type="entry name" value="Mago-bind"/>
    <property type="match status" value="1"/>
</dbReference>
<feature type="region of interest" description="Disordered" evidence="1">
    <location>
        <begin position="177"/>
        <end position="197"/>
    </location>
</feature>
<feature type="region of interest" description="Disordered" evidence="1">
    <location>
        <begin position="39"/>
        <end position="109"/>
    </location>
</feature>
<dbReference type="AlphaFoldDB" id="M3CGT3"/>
<dbReference type="GO" id="GO:0005737">
    <property type="term" value="C:cytoplasm"/>
    <property type="evidence" value="ECO:0007669"/>
    <property type="project" value="TreeGrafter"/>
</dbReference>
<dbReference type="RefSeq" id="XP_016761144.1">
    <property type="nucleotide sequence ID" value="XM_016905610.1"/>
</dbReference>
<feature type="compositionally biased region" description="Basic and acidic residues" evidence="1">
    <location>
        <begin position="88"/>
        <end position="99"/>
    </location>
</feature>
<sequence length="197" mass="21508">MAEKVTKSGRVLLPTGESIIPSSTRADGSVRKAIKVKPGYRPPEDVEVYKNRSAESWKNRGKGGVPGAAAAHEGEEKTAPHKAAANAKRREREKAKKAADQAAADNTAKEDAAAMVKVIEPVDPEVEKAKEARKLAKKLRQARELKEKKESGSALLPEQFEKVIKINELIRQLDKLGFDHEGEKKPEAEEKIDEAAG</sequence>
<dbReference type="InterPro" id="IPR036348">
    <property type="entry name" value="WIBG_N_sf"/>
</dbReference>
<dbReference type="EMBL" id="KB456264">
    <property type="protein sequence ID" value="EMF13023.1"/>
    <property type="molecule type" value="Genomic_DNA"/>
</dbReference>
<evidence type="ECO:0000256" key="1">
    <source>
        <dbReference type="SAM" id="MobiDB-lite"/>
    </source>
</evidence>
<feature type="compositionally biased region" description="Basic and acidic residues" evidence="1">
    <location>
        <begin position="42"/>
        <end position="58"/>
    </location>
</feature>